<evidence type="ECO:0000256" key="14">
    <source>
        <dbReference type="ARBA" id="ARBA00023098"/>
    </source>
</evidence>
<dbReference type="EC" id="2.7.7.41" evidence="6 18"/>
<keyword evidence="8" id="KW-1003">Cell membrane</keyword>
<dbReference type="InterPro" id="IPR000374">
    <property type="entry name" value="PC_trans"/>
</dbReference>
<evidence type="ECO:0000256" key="20">
    <source>
        <dbReference type="SAM" id="Phobius"/>
    </source>
</evidence>
<feature type="transmembrane region" description="Helical" evidence="20">
    <location>
        <begin position="98"/>
        <end position="131"/>
    </location>
</feature>
<comment type="pathway">
    <text evidence="4">Lipid metabolism.</text>
</comment>
<evidence type="ECO:0000313" key="22">
    <source>
        <dbReference type="Proteomes" id="UP000252023"/>
    </source>
</evidence>
<keyword evidence="22" id="KW-1185">Reference proteome</keyword>
<dbReference type="GO" id="GO:0016024">
    <property type="term" value="P:CDP-diacylglycerol biosynthetic process"/>
    <property type="evidence" value="ECO:0007669"/>
    <property type="project" value="UniProtKB-UniPathway"/>
</dbReference>
<feature type="transmembrane region" description="Helical" evidence="20">
    <location>
        <begin position="44"/>
        <end position="77"/>
    </location>
</feature>
<dbReference type="PANTHER" id="PTHR46382">
    <property type="entry name" value="PHOSPHATIDATE CYTIDYLYLTRANSFERASE"/>
    <property type="match status" value="1"/>
</dbReference>
<keyword evidence="10 18" id="KW-0808">Transferase</keyword>
<organism evidence="21 22">
    <name type="scientific">Paracoccus suum</name>
    <dbReference type="NCBI Taxonomy" id="2259340"/>
    <lineage>
        <taxon>Bacteria</taxon>
        <taxon>Pseudomonadati</taxon>
        <taxon>Pseudomonadota</taxon>
        <taxon>Alphaproteobacteria</taxon>
        <taxon>Rhodobacterales</taxon>
        <taxon>Paracoccaceae</taxon>
        <taxon>Paracoccus</taxon>
    </lineage>
</organism>
<keyword evidence="13 20" id="KW-1133">Transmembrane helix</keyword>
<evidence type="ECO:0000256" key="1">
    <source>
        <dbReference type="ARBA" id="ARBA00001698"/>
    </source>
</evidence>
<dbReference type="PROSITE" id="PS01315">
    <property type="entry name" value="CDS"/>
    <property type="match status" value="1"/>
</dbReference>
<accession>A0A344PJ69</accession>
<dbReference type="KEGG" id="pars:DRW48_06735"/>
<evidence type="ECO:0000256" key="3">
    <source>
        <dbReference type="ARBA" id="ARBA00005119"/>
    </source>
</evidence>
<reference evidence="22" key="1">
    <citation type="submission" date="2018-07" db="EMBL/GenBank/DDBJ databases">
        <title>Genome sequencing of Paracoccus sp. SC2-6.</title>
        <authorList>
            <person name="Heo J."/>
            <person name="Kim S.-J."/>
            <person name="Kwon S.-W."/>
        </authorList>
    </citation>
    <scope>NUCLEOTIDE SEQUENCE [LARGE SCALE GENOMIC DNA]</scope>
    <source>
        <strain evidence="22">SC2-6</strain>
    </source>
</reference>
<feature type="region of interest" description="Disordered" evidence="19">
    <location>
        <begin position="1"/>
        <end position="33"/>
    </location>
</feature>
<keyword evidence="12 18" id="KW-0548">Nucleotidyltransferase</keyword>
<keyword evidence="11 18" id="KW-0812">Transmembrane</keyword>
<sequence length="295" mass="30454">MTPPAGEPAGDLPPPPPRRSSAPAAGKSGGGAWSDLSRRVASTVVLLGIGVAIALATGIWLRLFISAIVAITFWELARVTGWRHPEMHATLFGRMRPVVLALLAGLTLMAVLTGGAPGMLAIPIVIGLIGAADRDRVSYAIFGLAILLVGDGLVHLREGLGLGAVLWTMGVVVISDTLGYFVGRTVGGPKFWPALSPKKTWSGTIAGWIGAALFGALLVALARGGIQLILLSPLVALAGQMGDIAESWLKRRAGVKDSSNLIPGHGGFMDRFDAVCGAVLMVSLLDLVGLVPIEG</sequence>
<keyword evidence="17" id="KW-1208">Phospholipid metabolism</keyword>
<keyword evidence="14" id="KW-0443">Lipid metabolism</keyword>
<keyword evidence="9" id="KW-0444">Lipid biosynthesis</keyword>
<evidence type="ECO:0000256" key="13">
    <source>
        <dbReference type="ARBA" id="ARBA00022989"/>
    </source>
</evidence>
<protein>
    <recommendedName>
        <fullName evidence="7 18">Phosphatidate cytidylyltransferase</fullName>
        <ecNumber evidence="6 18">2.7.7.41</ecNumber>
    </recommendedName>
</protein>
<evidence type="ECO:0000256" key="15">
    <source>
        <dbReference type="ARBA" id="ARBA00023136"/>
    </source>
</evidence>
<comment type="subcellular location">
    <subcellularLocation>
        <location evidence="2">Cell membrane</location>
        <topology evidence="2">Multi-pass membrane protein</topology>
    </subcellularLocation>
</comment>
<evidence type="ECO:0000256" key="2">
    <source>
        <dbReference type="ARBA" id="ARBA00004651"/>
    </source>
</evidence>
<evidence type="ECO:0000256" key="8">
    <source>
        <dbReference type="ARBA" id="ARBA00022475"/>
    </source>
</evidence>
<evidence type="ECO:0000313" key="21">
    <source>
        <dbReference type="EMBL" id="AXC49424.1"/>
    </source>
</evidence>
<evidence type="ECO:0000256" key="9">
    <source>
        <dbReference type="ARBA" id="ARBA00022516"/>
    </source>
</evidence>
<dbReference type="UniPathway" id="UPA00557">
    <property type="reaction ID" value="UER00614"/>
</dbReference>
<dbReference type="GO" id="GO:0004605">
    <property type="term" value="F:phosphatidate cytidylyltransferase activity"/>
    <property type="evidence" value="ECO:0007669"/>
    <property type="project" value="UniProtKB-EC"/>
</dbReference>
<evidence type="ECO:0000256" key="17">
    <source>
        <dbReference type="ARBA" id="ARBA00023264"/>
    </source>
</evidence>
<evidence type="ECO:0000256" key="7">
    <source>
        <dbReference type="ARBA" id="ARBA00019373"/>
    </source>
</evidence>
<evidence type="ECO:0000256" key="4">
    <source>
        <dbReference type="ARBA" id="ARBA00005189"/>
    </source>
</evidence>
<feature type="transmembrane region" description="Helical" evidence="20">
    <location>
        <begin position="201"/>
        <end position="222"/>
    </location>
</feature>
<dbReference type="GO" id="GO:0005886">
    <property type="term" value="C:plasma membrane"/>
    <property type="evidence" value="ECO:0007669"/>
    <property type="project" value="UniProtKB-SubCell"/>
</dbReference>
<keyword evidence="16" id="KW-0594">Phospholipid biosynthesis</keyword>
<evidence type="ECO:0000256" key="16">
    <source>
        <dbReference type="ARBA" id="ARBA00023209"/>
    </source>
</evidence>
<evidence type="ECO:0000256" key="10">
    <source>
        <dbReference type="ARBA" id="ARBA00022679"/>
    </source>
</evidence>
<name>A0A344PJ69_9RHOB</name>
<feature type="transmembrane region" description="Helical" evidence="20">
    <location>
        <begin position="161"/>
        <end position="181"/>
    </location>
</feature>
<dbReference type="AlphaFoldDB" id="A0A344PJ69"/>
<comment type="catalytic activity">
    <reaction evidence="1 18">
        <text>a 1,2-diacyl-sn-glycero-3-phosphate + CTP + H(+) = a CDP-1,2-diacyl-sn-glycerol + diphosphate</text>
        <dbReference type="Rhea" id="RHEA:16229"/>
        <dbReference type="ChEBI" id="CHEBI:15378"/>
        <dbReference type="ChEBI" id="CHEBI:33019"/>
        <dbReference type="ChEBI" id="CHEBI:37563"/>
        <dbReference type="ChEBI" id="CHEBI:58332"/>
        <dbReference type="ChEBI" id="CHEBI:58608"/>
        <dbReference type="EC" id="2.7.7.41"/>
    </reaction>
</comment>
<evidence type="ECO:0000256" key="19">
    <source>
        <dbReference type="SAM" id="MobiDB-lite"/>
    </source>
</evidence>
<comment type="pathway">
    <text evidence="3 18">Phospholipid metabolism; CDP-diacylglycerol biosynthesis; CDP-diacylglycerol from sn-glycerol 3-phosphate: step 3/3.</text>
</comment>
<dbReference type="Pfam" id="PF01148">
    <property type="entry name" value="CTP_transf_1"/>
    <property type="match status" value="1"/>
</dbReference>
<dbReference type="OrthoDB" id="9799199at2"/>
<feature type="transmembrane region" description="Helical" evidence="20">
    <location>
        <begin position="137"/>
        <end position="154"/>
    </location>
</feature>
<evidence type="ECO:0000256" key="5">
    <source>
        <dbReference type="ARBA" id="ARBA00010185"/>
    </source>
</evidence>
<evidence type="ECO:0000256" key="6">
    <source>
        <dbReference type="ARBA" id="ARBA00012487"/>
    </source>
</evidence>
<evidence type="ECO:0000256" key="18">
    <source>
        <dbReference type="RuleBase" id="RU003938"/>
    </source>
</evidence>
<evidence type="ECO:0000256" key="11">
    <source>
        <dbReference type="ARBA" id="ARBA00022692"/>
    </source>
</evidence>
<evidence type="ECO:0000256" key="12">
    <source>
        <dbReference type="ARBA" id="ARBA00022695"/>
    </source>
</evidence>
<dbReference type="EMBL" id="CP030918">
    <property type="protein sequence ID" value="AXC49424.1"/>
    <property type="molecule type" value="Genomic_DNA"/>
</dbReference>
<proteinExistence type="inferred from homology"/>
<dbReference type="Proteomes" id="UP000252023">
    <property type="component" value="Chromosome"/>
</dbReference>
<keyword evidence="15 20" id="KW-0472">Membrane</keyword>
<dbReference type="RefSeq" id="WP_114075740.1">
    <property type="nucleotide sequence ID" value="NZ_CP030918.1"/>
</dbReference>
<feature type="compositionally biased region" description="Pro residues" evidence="19">
    <location>
        <begin position="1"/>
        <end position="18"/>
    </location>
</feature>
<gene>
    <name evidence="21" type="ORF">DRW48_06735</name>
</gene>
<comment type="similarity">
    <text evidence="5 18">Belongs to the CDS family.</text>
</comment>
<dbReference type="PANTHER" id="PTHR46382:SF1">
    <property type="entry name" value="PHOSPHATIDATE CYTIDYLYLTRANSFERASE"/>
    <property type="match status" value="1"/>
</dbReference>